<evidence type="ECO:0008006" key="8">
    <source>
        <dbReference type="Google" id="ProtNLM"/>
    </source>
</evidence>
<keyword evidence="1" id="KW-0596">Phosphopantetheine</keyword>
<dbReference type="AlphaFoldDB" id="A0AA39WH31"/>
<evidence type="ECO:0000259" key="5">
    <source>
        <dbReference type="Pfam" id="PF07993"/>
    </source>
</evidence>
<organism evidence="6 7">
    <name type="scientific">Bombardia bombarda</name>
    <dbReference type="NCBI Taxonomy" id="252184"/>
    <lineage>
        <taxon>Eukaryota</taxon>
        <taxon>Fungi</taxon>
        <taxon>Dikarya</taxon>
        <taxon>Ascomycota</taxon>
        <taxon>Pezizomycotina</taxon>
        <taxon>Sordariomycetes</taxon>
        <taxon>Sordariomycetidae</taxon>
        <taxon>Sordariales</taxon>
        <taxon>Lasiosphaeriaceae</taxon>
        <taxon>Bombardia</taxon>
    </lineage>
</organism>
<dbReference type="InterPro" id="IPR009081">
    <property type="entry name" value="PP-bd_ACP"/>
</dbReference>
<gene>
    <name evidence="6" type="ORF">B0T17DRAFT_602326</name>
</gene>
<keyword evidence="7" id="KW-1185">Reference proteome</keyword>
<dbReference type="InterPro" id="IPR036736">
    <property type="entry name" value="ACP-like_sf"/>
</dbReference>
<evidence type="ECO:0000259" key="4">
    <source>
        <dbReference type="Pfam" id="PF00550"/>
    </source>
</evidence>
<dbReference type="SUPFAM" id="SSF51735">
    <property type="entry name" value="NAD(P)-binding Rossmann-fold domains"/>
    <property type="match status" value="1"/>
</dbReference>
<proteinExistence type="predicted"/>
<sequence>MADISRQQRSPAKSTKTPNTQLYLRVTTPLFLSHSAYRYDCLFRSETRVEYRRESISRIFVGGPYSGLPSSFQDLATDSRNVCLTKAEPTRRGEDGAIDGVCPYTARSVTFSELDKIVGDCSIRIKQSLGYGDFEKIGSGGARPVALYLESDLGLFAYLAALMSLNIPVLLLSARLGASSIQHLLEKANAGTLLVSQRTQGVVPDITQGLVDVKVVEPYHAFLSKGDPDGNGNLDPLIYTHLPHVDENDCNAIILHSSGTTGLPKPIFMAHRYLLGYASCHQFPAEQSINWINVSTLPLYHGFGLLAPCLSLSVGMVCCFPPPSVIPAAHSTLDLIRTVGAGSLMSVPSILQDILSLPEHELGPAMRTLQPLQFVAVGGGPLGLEYAASLAKHQVNLLIHYGVTEIGALAPIFSVPDSNYNWRYIRLRIDLGLELRPVPNSPYFRIVGFPCGWDGPFEVQDEVERNPDSPSKQHVEVRVLGRVDDLIVLKTGEKIMPRTIEERLSADGVVHTAVVVGQGRFEIAVLIEPSSKAPSDTNMLVDHIWELICDANSSLDQHAQISSKKAIIIKPAGKTVPRSDKGSVMRRETVERFQEEIEAAYAALESDSFEDNAPVLDHGDVGGSIRRMLASVAGGKLAVEELCSEDDFFEHGMDSLQSIRLARLISSSLRTQQPQGDEPVQLKAEFVYQNPTLQLLTDAVARLATSSTANGIEKSDRGAEMTALVDEYIDSIRRTRIPQAKHVVLMTGSTGSLGAQVLARLARTKSVGKIICLSRSSRAAAATANGTTPQGQEALLKYQRNALSAAGIPELGDGAWDKIELLDADNIIISHDDAIRANGLAKDLPRLEDLASQVTHIIYLAWPMDFQRTLSSFRPHLDLVRSLIELARHANAIRPGLKVRLLFASSIAAVRYHESDGAVPEAAVTDPLAAAPMGYAGAKWVCERMLDQAGNELGAALEPVVVRIGQLSGPEETQGTWKTGEHIPALVKASQLVGAFPDLEGTASWIPVDHAAKALVEMALSSDSLPHFLHLENPIRQPARDMMAVMARELGLSPSRTAGTLLSFEEWMQKAVQKGAMVASLEEFFRERFRVLGQGTVILDTTKARAVSRTLRGERGVGADLLSESISICYQGDDSVSVVKSFHASILSLCCSITSFTIPYASLPTANLAGSSLPVHLPVLVDASTINLAAGEGGAGEFVAEAGGGAGDEPD</sequence>
<dbReference type="Proteomes" id="UP001174934">
    <property type="component" value="Unassembled WGS sequence"/>
</dbReference>
<comment type="caution">
    <text evidence="6">The sequence shown here is derived from an EMBL/GenBank/DDBJ whole genome shotgun (WGS) entry which is preliminary data.</text>
</comment>
<evidence type="ECO:0000313" key="7">
    <source>
        <dbReference type="Proteomes" id="UP001174934"/>
    </source>
</evidence>
<dbReference type="Pfam" id="PF00501">
    <property type="entry name" value="AMP-binding"/>
    <property type="match status" value="1"/>
</dbReference>
<dbReference type="PROSITE" id="PS00455">
    <property type="entry name" value="AMP_BINDING"/>
    <property type="match status" value="1"/>
</dbReference>
<dbReference type="PANTHER" id="PTHR43439:SF2">
    <property type="entry name" value="ENZYME, PUTATIVE (JCVI)-RELATED"/>
    <property type="match status" value="1"/>
</dbReference>
<dbReference type="InterPro" id="IPR042099">
    <property type="entry name" value="ANL_N_sf"/>
</dbReference>
<evidence type="ECO:0000259" key="3">
    <source>
        <dbReference type="Pfam" id="PF00501"/>
    </source>
</evidence>
<dbReference type="Gene3D" id="3.40.50.12780">
    <property type="entry name" value="N-terminal domain of ligase-like"/>
    <property type="match status" value="1"/>
</dbReference>
<keyword evidence="2" id="KW-0597">Phosphoprotein</keyword>
<evidence type="ECO:0000256" key="1">
    <source>
        <dbReference type="ARBA" id="ARBA00022450"/>
    </source>
</evidence>
<dbReference type="Gene3D" id="3.40.50.720">
    <property type="entry name" value="NAD(P)-binding Rossmann-like Domain"/>
    <property type="match status" value="1"/>
</dbReference>
<evidence type="ECO:0000256" key="2">
    <source>
        <dbReference type="ARBA" id="ARBA00022553"/>
    </source>
</evidence>
<feature type="domain" description="Thioester reductase (TE)" evidence="5">
    <location>
        <begin position="747"/>
        <end position="1014"/>
    </location>
</feature>
<protein>
    <recommendedName>
        <fullName evidence="8">Carrier domain-containing protein</fullName>
    </recommendedName>
</protein>
<dbReference type="Pfam" id="PF23562">
    <property type="entry name" value="AMP-binding_C_3"/>
    <property type="match status" value="1"/>
</dbReference>
<reference evidence="6" key="1">
    <citation type="submission" date="2023-06" db="EMBL/GenBank/DDBJ databases">
        <title>Genome-scale phylogeny and comparative genomics of the fungal order Sordariales.</title>
        <authorList>
            <consortium name="Lawrence Berkeley National Laboratory"/>
            <person name="Hensen N."/>
            <person name="Bonometti L."/>
            <person name="Westerberg I."/>
            <person name="Brannstrom I.O."/>
            <person name="Guillou S."/>
            <person name="Cros-Aarteil S."/>
            <person name="Calhoun S."/>
            <person name="Haridas S."/>
            <person name="Kuo A."/>
            <person name="Mondo S."/>
            <person name="Pangilinan J."/>
            <person name="Riley R."/>
            <person name="LaButti K."/>
            <person name="Andreopoulos B."/>
            <person name="Lipzen A."/>
            <person name="Chen C."/>
            <person name="Yanf M."/>
            <person name="Daum C."/>
            <person name="Ng V."/>
            <person name="Clum A."/>
            <person name="Steindorff A."/>
            <person name="Ohm R."/>
            <person name="Martin F."/>
            <person name="Silar P."/>
            <person name="Natvig D."/>
            <person name="Lalanne C."/>
            <person name="Gautier V."/>
            <person name="Ament-velasquez S.L."/>
            <person name="Kruys A."/>
            <person name="Hutchinson M.I."/>
            <person name="Powell A.J."/>
            <person name="Barry K."/>
            <person name="Miller A.N."/>
            <person name="Grigoriev I.V."/>
            <person name="Debuchy R."/>
            <person name="Gladieux P."/>
            <person name="Thoren M.H."/>
            <person name="Johannesson H."/>
        </authorList>
    </citation>
    <scope>NUCLEOTIDE SEQUENCE</scope>
    <source>
        <strain evidence="6">SMH3391-2</strain>
    </source>
</reference>
<dbReference type="Pfam" id="PF00550">
    <property type="entry name" value="PP-binding"/>
    <property type="match status" value="1"/>
</dbReference>
<dbReference type="InterPro" id="IPR051414">
    <property type="entry name" value="Adenylate-forming_Reductase"/>
</dbReference>
<feature type="domain" description="AMP-dependent synthetase/ligase" evidence="3">
    <location>
        <begin position="105"/>
        <end position="413"/>
    </location>
</feature>
<dbReference type="SUPFAM" id="SSF47336">
    <property type="entry name" value="ACP-like"/>
    <property type="match status" value="1"/>
</dbReference>
<feature type="domain" description="Carrier" evidence="4">
    <location>
        <begin position="625"/>
        <end position="699"/>
    </location>
</feature>
<dbReference type="InterPro" id="IPR036291">
    <property type="entry name" value="NAD(P)-bd_dom_sf"/>
</dbReference>
<dbReference type="SUPFAM" id="SSF56801">
    <property type="entry name" value="Acetyl-CoA synthetase-like"/>
    <property type="match status" value="1"/>
</dbReference>
<dbReference type="EMBL" id="JAULSR010000007">
    <property type="protein sequence ID" value="KAK0615281.1"/>
    <property type="molecule type" value="Genomic_DNA"/>
</dbReference>
<dbReference type="InterPro" id="IPR013120">
    <property type="entry name" value="FAR_NAD-bd"/>
</dbReference>
<dbReference type="InterPro" id="IPR020845">
    <property type="entry name" value="AMP-binding_CS"/>
</dbReference>
<accession>A0AA39WH31</accession>
<dbReference type="Pfam" id="PF07993">
    <property type="entry name" value="NAD_binding_4"/>
    <property type="match status" value="1"/>
</dbReference>
<dbReference type="Gene3D" id="1.10.1200.10">
    <property type="entry name" value="ACP-like"/>
    <property type="match status" value="1"/>
</dbReference>
<name>A0AA39WH31_9PEZI</name>
<dbReference type="InterPro" id="IPR000873">
    <property type="entry name" value="AMP-dep_synth/lig_dom"/>
</dbReference>
<dbReference type="PANTHER" id="PTHR43439">
    <property type="entry name" value="PHENYLACETATE-COENZYME A LIGASE"/>
    <property type="match status" value="1"/>
</dbReference>
<evidence type="ECO:0000313" key="6">
    <source>
        <dbReference type="EMBL" id="KAK0615281.1"/>
    </source>
</evidence>